<evidence type="ECO:0000259" key="3">
    <source>
        <dbReference type="SMART" id="SM00062"/>
    </source>
</evidence>
<feature type="domain" description="Solute-binding protein family 3/N-terminal" evidence="3">
    <location>
        <begin position="56"/>
        <end position="285"/>
    </location>
</feature>
<dbReference type="InterPro" id="IPR001638">
    <property type="entry name" value="Solute-binding_3/MltF_N"/>
</dbReference>
<keyword evidence="2" id="KW-0812">Transmembrane</keyword>
<proteinExistence type="predicted"/>
<organism evidence="4 5">
    <name type="scientific">Nodularia spumigena UHCC 0060</name>
    <dbReference type="NCBI Taxonomy" id="3110300"/>
    <lineage>
        <taxon>Bacteria</taxon>
        <taxon>Bacillati</taxon>
        <taxon>Cyanobacteriota</taxon>
        <taxon>Cyanophyceae</taxon>
        <taxon>Nostocales</taxon>
        <taxon>Nodulariaceae</taxon>
        <taxon>Nodularia</taxon>
    </lineage>
</organism>
<name>A0ABU5URF9_NODSP</name>
<accession>A0ABU5URF9</accession>
<evidence type="ECO:0000256" key="2">
    <source>
        <dbReference type="SAM" id="Phobius"/>
    </source>
</evidence>
<dbReference type="PANTHER" id="PTHR35936">
    <property type="entry name" value="MEMBRANE-BOUND LYTIC MUREIN TRANSGLYCOSYLASE F"/>
    <property type="match status" value="1"/>
</dbReference>
<dbReference type="Proteomes" id="UP001303285">
    <property type="component" value="Unassembled WGS sequence"/>
</dbReference>
<keyword evidence="2" id="KW-0472">Membrane</keyword>
<dbReference type="SUPFAM" id="SSF53850">
    <property type="entry name" value="Periplasmic binding protein-like II"/>
    <property type="match status" value="1"/>
</dbReference>
<feature type="transmembrane region" description="Helical" evidence="2">
    <location>
        <begin position="12"/>
        <end position="33"/>
    </location>
</feature>
<evidence type="ECO:0000313" key="5">
    <source>
        <dbReference type="Proteomes" id="UP001303285"/>
    </source>
</evidence>
<evidence type="ECO:0000313" key="4">
    <source>
        <dbReference type="EMBL" id="MEA5608707.1"/>
    </source>
</evidence>
<keyword evidence="5" id="KW-1185">Reference proteome</keyword>
<keyword evidence="1" id="KW-0732">Signal</keyword>
<dbReference type="RefSeq" id="WP_323243975.1">
    <property type="nucleotide sequence ID" value="NZ_JAYGHK010000031.1"/>
</dbReference>
<dbReference type="SMART" id="SM00062">
    <property type="entry name" value="PBPb"/>
    <property type="match status" value="1"/>
</dbReference>
<dbReference type="CDD" id="cd13530">
    <property type="entry name" value="PBP2_peptides_like"/>
    <property type="match status" value="1"/>
</dbReference>
<dbReference type="Pfam" id="PF00497">
    <property type="entry name" value="SBP_bac_3"/>
    <property type="match status" value="1"/>
</dbReference>
<comment type="caution">
    <text evidence="4">The sequence shown here is derived from an EMBL/GenBank/DDBJ whole genome shotgun (WGS) entry which is preliminary data.</text>
</comment>
<reference evidence="4 5" key="1">
    <citation type="submission" date="2023-12" db="EMBL/GenBank/DDBJ databases">
        <title>Baltic Sea Cyanobacteria.</title>
        <authorList>
            <person name="Delbaje E."/>
            <person name="Fewer D.P."/>
            <person name="Shishido T.K."/>
        </authorList>
    </citation>
    <scope>NUCLEOTIDE SEQUENCE [LARGE SCALE GENOMIC DNA]</scope>
    <source>
        <strain evidence="4 5">UHCC 0060</strain>
    </source>
</reference>
<dbReference type="EMBL" id="JAYGHK010000031">
    <property type="protein sequence ID" value="MEA5608707.1"/>
    <property type="molecule type" value="Genomic_DNA"/>
</dbReference>
<gene>
    <name evidence="4" type="ORF">VB695_11610</name>
</gene>
<dbReference type="Gene3D" id="3.40.190.10">
    <property type="entry name" value="Periplasmic binding protein-like II"/>
    <property type="match status" value="2"/>
</dbReference>
<dbReference type="PANTHER" id="PTHR35936:SF17">
    <property type="entry name" value="ARGININE-BINDING EXTRACELLULAR PROTEIN ARTP"/>
    <property type="match status" value="1"/>
</dbReference>
<evidence type="ECO:0000256" key="1">
    <source>
        <dbReference type="ARBA" id="ARBA00022729"/>
    </source>
</evidence>
<keyword evidence="2" id="KW-1133">Transmembrane helix</keyword>
<protein>
    <submittedName>
        <fullName evidence="4">ABC transporter substrate-binding protein</fullName>
    </submittedName>
</protein>
<sequence>MKKKSPDRWRNLLSSVVVPAIVAIVVIVFLNSFQEPISKGDTSKPSTLDTVIKNGVIRAGYVSNPPSCIVDPNTGKVSGVMSETFEKLAQKASLNVEWVEEVGFGSMIEGLNTGRYDAVPCGIWVTAERSRTADFTRPLYYSGIGVYVRSDDTRFDKDLSQINSPDVRIATIDGEVAQSIANTAFPRAKEVGLPQLSEISIMLLNVKTGRADVAFVESYAAYEFVRNNPGSLRNIAAEKPFRIFPNTILVRKGDSAFRRFLDNALGESINLGIVDELLKKYEPQPGTFYRTVLPYQPNQP</sequence>